<dbReference type="EMBL" id="JAOYOD010000001">
    <property type="protein sequence ID" value="MCV9385038.1"/>
    <property type="molecule type" value="Genomic_DNA"/>
</dbReference>
<feature type="transmembrane region" description="Helical" evidence="2">
    <location>
        <begin position="182"/>
        <end position="203"/>
    </location>
</feature>
<dbReference type="Proteomes" id="UP001300692">
    <property type="component" value="Unassembled WGS sequence"/>
</dbReference>
<keyword evidence="2" id="KW-0812">Transmembrane</keyword>
<reference evidence="4 5" key="1">
    <citation type="submission" date="2022-10" db="EMBL/GenBank/DDBJ databases">
        <title>Comparative genomics and taxonomic characterization of three novel marine species of genus Reichenbachiella exhibiting antioxidant and polysaccharide degradation activities.</title>
        <authorList>
            <person name="Muhammad N."/>
            <person name="Lee Y.-J."/>
            <person name="Ko J."/>
            <person name="Kim S.-G."/>
        </authorList>
    </citation>
    <scope>NUCLEOTIDE SEQUENCE [LARGE SCALE GENOMIC DNA]</scope>
    <source>
        <strain evidence="4 5">ABR2-5</strain>
    </source>
</reference>
<organism evidence="4 5">
    <name type="scientific">Reichenbachiella ulvae</name>
    <dbReference type="NCBI Taxonomy" id="2980104"/>
    <lineage>
        <taxon>Bacteria</taxon>
        <taxon>Pseudomonadati</taxon>
        <taxon>Bacteroidota</taxon>
        <taxon>Cytophagia</taxon>
        <taxon>Cytophagales</taxon>
        <taxon>Reichenbachiellaceae</taxon>
        <taxon>Reichenbachiella</taxon>
    </lineage>
</organism>
<evidence type="ECO:0000259" key="3">
    <source>
        <dbReference type="Pfam" id="PF02397"/>
    </source>
</evidence>
<comment type="caution">
    <text evidence="4">The sequence shown here is derived from an EMBL/GenBank/DDBJ whole genome shotgun (WGS) entry which is preliminary data.</text>
</comment>
<gene>
    <name evidence="4" type="ORF">N7U62_00105</name>
</gene>
<dbReference type="InterPro" id="IPR003362">
    <property type="entry name" value="Bact_transf"/>
</dbReference>
<keyword evidence="5" id="KW-1185">Reference proteome</keyword>
<dbReference type="InterPro" id="IPR011006">
    <property type="entry name" value="CheY-like_superfamily"/>
</dbReference>
<evidence type="ECO:0000313" key="4">
    <source>
        <dbReference type="EMBL" id="MCV9385038.1"/>
    </source>
</evidence>
<proteinExistence type="inferred from homology"/>
<evidence type="ECO:0000313" key="5">
    <source>
        <dbReference type="Proteomes" id="UP001300692"/>
    </source>
</evidence>
<dbReference type="Gene3D" id="3.40.50.2300">
    <property type="match status" value="1"/>
</dbReference>
<evidence type="ECO:0000256" key="1">
    <source>
        <dbReference type="ARBA" id="ARBA00006464"/>
    </source>
</evidence>
<dbReference type="GO" id="GO:0016740">
    <property type="term" value="F:transferase activity"/>
    <property type="evidence" value="ECO:0007669"/>
    <property type="project" value="UniProtKB-KW"/>
</dbReference>
<keyword evidence="2" id="KW-1133">Transmembrane helix</keyword>
<dbReference type="SUPFAM" id="SSF52172">
    <property type="entry name" value="CheY-like"/>
    <property type="match status" value="1"/>
</dbReference>
<dbReference type="PANTHER" id="PTHR30576">
    <property type="entry name" value="COLANIC BIOSYNTHESIS UDP-GLUCOSE LIPID CARRIER TRANSFERASE"/>
    <property type="match status" value="1"/>
</dbReference>
<evidence type="ECO:0000256" key="2">
    <source>
        <dbReference type="SAM" id="Phobius"/>
    </source>
</evidence>
<feature type="domain" description="Bacterial sugar transferase" evidence="3">
    <location>
        <begin position="177"/>
        <end position="370"/>
    </location>
</feature>
<protein>
    <submittedName>
        <fullName evidence="4">Sugar transferase</fullName>
    </submittedName>
</protein>
<dbReference type="Pfam" id="PF02397">
    <property type="entry name" value="Bac_transf"/>
    <property type="match status" value="1"/>
</dbReference>
<keyword evidence="4" id="KW-0808">Transferase</keyword>
<comment type="similarity">
    <text evidence="1">Belongs to the bacterial sugar transferase family.</text>
</comment>
<keyword evidence="2" id="KW-0472">Membrane</keyword>
<accession>A0ABT3CMY2</accession>
<sequence length="375" mass="43239">MNETASLESNLDNKSKVEYHVSNIQETLDQPIIIFLGESLFKQILDTENGKYELINAQSPELLINLIVNWNTYYSKKPEAILLSDNVLSKLNAEKLEKHKKNSSFKTVPLIVFSDRKNEQTKDLARSIGADEYFHKPIKFKSLIPRIKFYKRLKEAGFSKEDSILNEDKEYSMYFLKRTFDITVSLSILLLVSPLLFLTALIIKLESKGPIFYISKRAGTNYKIFDFYKFRSMQVDADSQLEKLKETANQYQDGNQFVKIKNDPRVTRIGNFIRNTSIDELPQLINVLKGDMSIVGNRPLPLYEAQLLTTDEHAERFLGPAGITGLWQTLKRGKGDMSAEERIMLDRIYVRKNSLLFDFKLMLKTIPALIQAEKV</sequence>
<name>A0ABT3CMY2_9BACT</name>
<dbReference type="RefSeq" id="WP_264135834.1">
    <property type="nucleotide sequence ID" value="NZ_JAOYOD010000001.1"/>
</dbReference>
<dbReference type="PANTHER" id="PTHR30576:SF0">
    <property type="entry name" value="UNDECAPRENYL-PHOSPHATE N-ACETYLGALACTOSAMINYL 1-PHOSPHATE TRANSFERASE-RELATED"/>
    <property type="match status" value="1"/>
</dbReference>